<evidence type="ECO:0000313" key="1">
    <source>
        <dbReference type="EMBL" id="RZU46672.1"/>
    </source>
</evidence>
<gene>
    <name evidence="1" type="ORF">EV385_6749</name>
</gene>
<reference evidence="1 2" key="1">
    <citation type="submission" date="2019-02" db="EMBL/GenBank/DDBJ databases">
        <title>Sequencing the genomes of 1000 actinobacteria strains.</title>
        <authorList>
            <person name="Klenk H.-P."/>
        </authorList>
    </citation>
    <scope>NUCLEOTIDE SEQUENCE [LARGE SCALE GENOMIC DNA]</scope>
    <source>
        <strain evidence="1 2">DSM 45162</strain>
    </source>
</reference>
<dbReference type="Pfam" id="PF12846">
    <property type="entry name" value="AAA_10"/>
    <property type="match status" value="1"/>
</dbReference>
<dbReference type="InterPro" id="IPR027417">
    <property type="entry name" value="P-loop_NTPase"/>
</dbReference>
<dbReference type="AlphaFoldDB" id="A0A4Q7Z825"/>
<organism evidence="1 2">
    <name type="scientific">Krasilnikovia cinnamomea</name>
    <dbReference type="NCBI Taxonomy" id="349313"/>
    <lineage>
        <taxon>Bacteria</taxon>
        <taxon>Bacillati</taxon>
        <taxon>Actinomycetota</taxon>
        <taxon>Actinomycetes</taxon>
        <taxon>Micromonosporales</taxon>
        <taxon>Micromonosporaceae</taxon>
        <taxon>Krasilnikovia</taxon>
    </lineage>
</organism>
<accession>A0A4Q7Z825</accession>
<sequence>MLGAALPAEPLRAVVGNLAWTHDGSVWALWRVDPVPYRYATAEDKVSYGRSAATLLRALRGEPLLLSLCGRVGADDTARRTLAGIDAARHPVYTEISAAYRRLLSGTDLRERSYWLALPLPHGNTLTAAVGALAGAGSQFARSFGLAPSAPSLAEVRARSAQATKVTRAITGLTPATPDEVLWIHRRAPRRGTAGEPELAAARRQGRAEATWRGGRLRVPSYAALGEVHLDEGGRAAAAAGTRPAGRSSLLESGMRWLRDGGPATGGNPFSHRYVRITTPDAGVSHQAFLVLSDLPTEWLFPGGEWLAGLHEDVPFPVDWAIRATVLPGGEAKTKVGRKRRQLADQLGEYTPGENEDPGLTEDVPDWVLTGQQQLADEQASLDANQAEVEFQMSVVLGVWGANRTECEERAEALRLTFSDDLIAVRPTGDQIACYAAMLPGVPPPRVVDDYRQYLLADDLAKAMPLVGGRLGDRTGQVLGLTADGGLAEPVQLNIAGWTQRDISASLGLFAELGAGKSVTLKKILADVGAGGGRTIGWDRTRTQEQSVFLRAVFGDHAVQVVDLARPTAFSLDPLRVLAGLDGITAAETFVAQLLGVDATSETGTVLAEALASIAEDAKRSMSVLIQALAEDAERGSTAAGTLARQLSAAARRPVCAVIFDPDLPALDLTAAHIVFATHQMALPKRHELRSDLQAAKLPFAALFGRAVLTLSAQLAKTVAFGDPRFVLVHADECYWLTREGEGSPGYDTVLELIRDGRKNHAGILLAGHDPDDTGDDTLLGLLSATFIGRQRNRRLANRYVDALGVSDPDVRARLLRTITDDLSPLSHIDPASGDAVVQPGREGEFIAKIHQRLGRLRVLIPPMPRLQAAIRTTPDTETSRP</sequence>
<dbReference type="OrthoDB" id="4647520at2"/>
<dbReference type="SUPFAM" id="SSF52540">
    <property type="entry name" value="P-loop containing nucleoside triphosphate hydrolases"/>
    <property type="match status" value="1"/>
</dbReference>
<dbReference type="EMBL" id="SHKY01000002">
    <property type="protein sequence ID" value="RZU46672.1"/>
    <property type="molecule type" value="Genomic_DNA"/>
</dbReference>
<dbReference type="Proteomes" id="UP000292564">
    <property type="component" value="Unassembled WGS sequence"/>
</dbReference>
<evidence type="ECO:0000313" key="2">
    <source>
        <dbReference type="Proteomes" id="UP000292564"/>
    </source>
</evidence>
<protein>
    <submittedName>
        <fullName evidence="1">AAA domain-containing protein</fullName>
    </submittedName>
</protein>
<dbReference type="RefSeq" id="WP_130513857.1">
    <property type="nucleotide sequence ID" value="NZ_SHKY01000002.1"/>
</dbReference>
<name>A0A4Q7Z825_9ACTN</name>
<proteinExistence type="predicted"/>
<comment type="caution">
    <text evidence="1">The sequence shown here is derived from an EMBL/GenBank/DDBJ whole genome shotgun (WGS) entry which is preliminary data.</text>
</comment>
<keyword evidence="2" id="KW-1185">Reference proteome</keyword>